<dbReference type="AlphaFoldDB" id="A0A392RUZ1"/>
<accession>A0A392RUZ1</accession>
<protein>
    <submittedName>
        <fullName evidence="1">Phragmoplast orienting kinesin 2-like</fullName>
    </submittedName>
</protein>
<comment type="caution">
    <text evidence="1">The sequence shown here is derived from an EMBL/GenBank/DDBJ whole genome shotgun (WGS) entry which is preliminary data.</text>
</comment>
<feature type="non-terminal residue" evidence="1">
    <location>
        <position position="96"/>
    </location>
</feature>
<sequence length="96" mass="11138">MRQELEMCRILKEKLLADIQNNFDRITGKEVEAGEITIKLNTFAKNLSDLQLQEEMLLQRSNEMGSQLAMLMRELDLSNTDVVISLLDQEKLLKQK</sequence>
<reference evidence="1 2" key="1">
    <citation type="journal article" date="2018" name="Front. Plant Sci.">
        <title>Red Clover (Trifolium pratense) and Zigzag Clover (T. medium) - A Picture of Genomic Similarities and Differences.</title>
        <authorList>
            <person name="Dluhosova J."/>
            <person name="Istvanek J."/>
            <person name="Nedelnik J."/>
            <person name="Repkova J."/>
        </authorList>
    </citation>
    <scope>NUCLEOTIDE SEQUENCE [LARGE SCALE GENOMIC DNA]</scope>
    <source>
        <strain evidence="2">cv. 10/8</strain>
        <tissue evidence="1">Leaf</tissue>
    </source>
</reference>
<evidence type="ECO:0000313" key="2">
    <source>
        <dbReference type="Proteomes" id="UP000265520"/>
    </source>
</evidence>
<dbReference type="EMBL" id="LXQA010274440">
    <property type="protein sequence ID" value="MCI39992.1"/>
    <property type="molecule type" value="Genomic_DNA"/>
</dbReference>
<name>A0A392RUZ1_9FABA</name>
<evidence type="ECO:0000313" key="1">
    <source>
        <dbReference type="EMBL" id="MCI39992.1"/>
    </source>
</evidence>
<organism evidence="1 2">
    <name type="scientific">Trifolium medium</name>
    <dbReference type="NCBI Taxonomy" id="97028"/>
    <lineage>
        <taxon>Eukaryota</taxon>
        <taxon>Viridiplantae</taxon>
        <taxon>Streptophyta</taxon>
        <taxon>Embryophyta</taxon>
        <taxon>Tracheophyta</taxon>
        <taxon>Spermatophyta</taxon>
        <taxon>Magnoliopsida</taxon>
        <taxon>eudicotyledons</taxon>
        <taxon>Gunneridae</taxon>
        <taxon>Pentapetalae</taxon>
        <taxon>rosids</taxon>
        <taxon>fabids</taxon>
        <taxon>Fabales</taxon>
        <taxon>Fabaceae</taxon>
        <taxon>Papilionoideae</taxon>
        <taxon>50 kb inversion clade</taxon>
        <taxon>NPAAA clade</taxon>
        <taxon>Hologalegina</taxon>
        <taxon>IRL clade</taxon>
        <taxon>Trifolieae</taxon>
        <taxon>Trifolium</taxon>
    </lineage>
</organism>
<proteinExistence type="predicted"/>
<dbReference type="Proteomes" id="UP000265520">
    <property type="component" value="Unassembled WGS sequence"/>
</dbReference>
<keyword evidence="2" id="KW-1185">Reference proteome</keyword>